<keyword evidence="9" id="KW-1185">Reference proteome</keyword>
<dbReference type="PROSITE" id="PS00463">
    <property type="entry name" value="ZN2_CY6_FUNGAL_1"/>
    <property type="match status" value="1"/>
</dbReference>
<protein>
    <recommendedName>
        <fullName evidence="7">Zn(2)-C6 fungal-type domain-containing protein</fullName>
    </recommendedName>
</protein>
<dbReference type="Gene3D" id="4.10.240.10">
    <property type="entry name" value="Zn(2)-C6 fungal-type DNA-binding domain"/>
    <property type="match status" value="1"/>
</dbReference>
<evidence type="ECO:0000256" key="4">
    <source>
        <dbReference type="ARBA" id="ARBA00023125"/>
    </source>
</evidence>
<dbReference type="AlphaFoldDB" id="A0A2J6RFL3"/>
<evidence type="ECO:0000259" key="7">
    <source>
        <dbReference type="PROSITE" id="PS50048"/>
    </source>
</evidence>
<evidence type="ECO:0000256" key="3">
    <source>
        <dbReference type="ARBA" id="ARBA00023015"/>
    </source>
</evidence>
<dbReference type="Pfam" id="PF00172">
    <property type="entry name" value="Zn_clus"/>
    <property type="match status" value="1"/>
</dbReference>
<keyword evidence="3" id="KW-0805">Transcription regulation</keyword>
<evidence type="ECO:0000256" key="1">
    <source>
        <dbReference type="ARBA" id="ARBA00022723"/>
    </source>
</evidence>
<dbReference type="GO" id="GO:0003677">
    <property type="term" value="F:DNA binding"/>
    <property type="evidence" value="ECO:0007669"/>
    <property type="project" value="UniProtKB-KW"/>
</dbReference>
<accession>A0A2J6RFL3</accession>
<evidence type="ECO:0000313" key="9">
    <source>
        <dbReference type="Proteomes" id="UP000235786"/>
    </source>
</evidence>
<reference evidence="8 9" key="1">
    <citation type="submission" date="2016-04" db="EMBL/GenBank/DDBJ databases">
        <title>A degradative enzymes factory behind the ericoid mycorrhizal symbiosis.</title>
        <authorList>
            <consortium name="DOE Joint Genome Institute"/>
            <person name="Martino E."/>
            <person name="Morin E."/>
            <person name="Grelet G."/>
            <person name="Kuo A."/>
            <person name="Kohler A."/>
            <person name="Daghino S."/>
            <person name="Barry K."/>
            <person name="Choi C."/>
            <person name="Cichocki N."/>
            <person name="Clum A."/>
            <person name="Copeland A."/>
            <person name="Hainaut M."/>
            <person name="Haridas S."/>
            <person name="Labutti K."/>
            <person name="Lindquist E."/>
            <person name="Lipzen A."/>
            <person name="Khouja H.-R."/>
            <person name="Murat C."/>
            <person name="Ohm R."/>
            <person name="Olson A."/>
            <person name="Spatafora J."/>
            <person name="Veneault-Fourrey C."/>
            <person name="Henrissat B."/>
            <person name="Grigoriev I."/>
            <person name="Martin F."/>
            <person name="Perotto S."/>
        </authorList>
    </citation>
    <scope>NUCLEOTIDE SEQUENCE [LARGE SCALE GENOMIC DNA]</scope>
    <source>
        <strain evidence="8 9">F</strain>
    </source>
</reference>
<feature type="domain" description="Zn(2)-C6 fungal-type" evidence="7">
    <location>
        <begin position="19"/>
        <end position="49"/>
    </location>
</feature>
<dbReference type="InterPro" id="IPR001138">
    <property type="entry name" value="Zn2Cys6_DnaBD"/>
</dbReference>
<dbReference type="InterPro" id="IPR052360">
    <property type="entry name" value="Transcr_Regulatory_Proteins"/>
</dbReference>
<dbReference type="InterPro" id="IPR036864">
    <property type="entry name" value="Zn2-C6_fun-type_DNA-bd_sf"/>
</dbReference>
<dbReference type="PROSITE" id="PS50048">
    <property type="entry name" value="ZN2_CY6_FUNGAL_2"/>
    <property type="match status" value="1"/>
</dbReference>
<gene>
    <name evidence="8" type="ORF">L207DRAFT_73119</name>
</gene>
<dbReference type="Proteomes" id="UP000235786">
    <property type="component" value="Unassembled WGS sequence"/>
</dbReference>
<organism evidence="8 9">
    <name type="scientific">Hyaloscypha variabilis (strain UAMH 11265 / GT02V1 / F)</name>
    <name type="common">Meliniomyces variabilis</name>
    <dbReference type="NCBI Taxonomy" id="1149755"/>
    <lineage>
        <taxon>Eukaryota</taxon>
        <taxon>Fungi</taxon>
        <taxon>Dikarya</taxon>
        <taxon>Ascomycota</taxon>
        <taxon>Pezizomycotina</taxon>
        <taxon>Leotiomycetes</taxon>
        <taxon>Helotiales</taxon>
        <taxon>Hyaloscyphaceae</taxon>
        <taxon>Hyaloscypha</taxon>
        <taxon>Hyaloscypha variabilis</taxon>
    </lineage>
</organism>
<evidence type="ECO:0000256" key="6">
    <source>
        <dbReference type="ARBA" id="ARBA00023242"/>
    </source>
</evidence>
<keyword evidence="5" id="KW-0804">Transcription</keyword>
<dbReference type="PANTHER" id="PTHR36206">
    <property type="entry name" value="ASPERCRYPTIN BIOSYNTHESIS CLUSTER-SPECIFIC TRANSCRIPTION REGULATOR ATNN-RELATED"/>
    <property type="match status" value="1"/>
</dbReference>
<dbReference type="Pfam" id="PF11951">
    <property type="entry name" value="Fungal_trans_2"/>
    <property type="match status" value="1"/>
</dbReference>
<dbReference type="CDD" id="cd00067">
    <property type="entry name" value="GAL4"/>
    <property type="match status" value="1"/>
</dbReference>
<evidence type="ECO:0000313" key="8">
    <source>
        <dbReference type="EMBL" id="PMD37296.1"/>
    </source>
</evidence>
<dbReference type="GO" id="GO:0000981">
    <property type="term" value="F:DNA-binding transcription factor activity, RNA polymerase II-specific"/>
    <property type="evidence" value="ECO:0007669"/>
    <property type="project" value="InterPro"/>
</dbReference>
<keyword evidence="1" id="KW-0479">Metal-binding</keyword>
<evidence type="ECO:0000256" key="2">
    <source>
        <dbReference type="ARBA" id="ARBA00022833"/>
    </source>
</evidence>
<keyword evidence="2" id="KW-0862">Zinc</keyword>
<dbReference type="GO" id="GO:0008270">
    <property type="term" value="F:zinc ion binding"/>
    <property type="evidence" value="ECO:0007669"/>
    <property type="project" value="InterPro"/>
</dbReference>
<dbReference type="EMBL" id="KZ613949">
    <property type="protein sequence ID" value="PMD37296.1"/>
    <property type="molecule type" value="Genomic_DNA"/>
</dbReference>
<dbReference type="InterPro" id="IPR021858">
    <property type="entry name" value="Fun_TF"/>
</dbReference>
<dbReference type="OrthoDB" id="3598904at2759"/>
<dbReference type="SMART" id="SM00066">
    <property type="entry name" value="GAL4"/>
    <property type="match status" value="1"/>
</dbReference>
<keyword evidence="4" id="KW-0238">DNA-binding</keyword>
<keyword evidence="6" id="KW-0539">Nucleus</keyword>
<dbReference type="PANTHER" id="PTHR36206:SF4">
    <property type="entry name" value="HYPOTHETICAL CONSERVED PROTEIN (EUROFUNG)-RELATED"/>
    <property type="match status" value="1"/>
</dbReference>
<name>A0A2J6RFL3_HYAVF</name>
<dbReference type="SUPFAM" id="SSF57701">
    <property type="entry name" value="Zn2/Cys6 DNA-binding domain"/>
    <property type="match status" value="1"/>
</dbReference>
<proteinExistence type="predicted"/>
<sequence>MDTAPAKKTRARGSKSRSGCKCCKIRHLKCGEERPSCLRCIRSGTRCEYFFRFATVEATSPVSIKPLLSTLPSGKDSRGFDYFRHNTLAGLMGFMHNSEFWNRTVLQFCEASPAVLHAVLGLSALHENLLLNGKREGNMPSADLVFLKQYNKSIKLLQSSHENQAVSSTLICCIIFICLENFSGNYDRALAHLQSGLKILESWRKEELGSVSEIRVRENLTQVFRRLDLQATTFMNSRQPLINATTFGDHLSENDGPSPTAFSNLQEAQEELDRIAIRLVYVLTLKSAAKESATRTILLQGLAARYSCWKRAFDRFSERESQRMNTKDLRLSVLLGLHFQTASLMLEVRVNPVLHEEDTNAKFTRIINLSRSLIQSEPSLKPSYASEMGVIAPLYFTSMSASPHLRQQAIDLLRTIKGKEGPWDPRTTSRIAEEVMIAERINKPGVALSGGVEFLARAHHIIPC</sequence>
<evidence type="ECO:0000256" key="5">
    <source>
        <dbReference type="ARBA" id="ARBA00023163"/>
    </source>
</evidence>